<sequence length="346" mass="40241">MSPNYYNSARLAYTFITLQDTNRKVSYLNSTANGESIAKHITGVLILGRALAKMSYRKSNSFNLLKVESMLSWHDVSEAYTGDIPWDHRIYVDVNEKHALEDLFSAFTWGKNVISLIDEFNKRESLESNISRDADALYVLTTIRNLESQNYEIFRRDQRIERTLTLLIKSDEGKELAKTIINESYNNLWNKIEEIGELKKGLFNNKGEDLSIIVVVGWLLVELALQEGKKQVSMEKVLNCLLTNEKVKDINKSLAQDASNIYKIMFLKREYLRCIQDRKVKLNDKFIQKYMKNTISKLQTQQGKNLGKVILDMHPREWWHIMMGYAEITTDGSIVELKDPKPRWKK</sequence>
<dbReference type="Gene3D" id="1.10.3210.10">
    <property type="entry name" value="Hypothetical protein af1432"/>
    <property type="match status" value="1"/>
</dbReference>
<proteinExistence type="predicted"/>
<dbReference type="InterPro" id="IPR006674">
    <property type="entry name" value="HD_domain"/>
</dbReference>
<dbReference type="EMBL" id="MEUT01000008">
    <property type="protein sequence ID" value="OGC51929.1"/>
    <property type="molecule type" value="Genomic_DNA"/>
</dbReference>
<dbReference type="Pfam" id="PF13023">
    <property type="entry name" value="HD_3"/>
    <property type="match status" value="1"/>
</dbReference>
<dbReference type="AlphaFoldDB" id="A0A1F4V466"/>
<reference evidence="2 3" key="1">
    <citation type="journal article" date="2016" name="Nat. Commun.">
        <title>Thousands of microbial genomes shed light on interconnected biogeochemical processes in an aquifer system.</title>
        <authorList>
            <person name="Anantharaman K."/>
            <person name="Brown C.T."/>
            <person name="Hug L.A."/>
            <person name="Sharon I."/>
            <person name="Castelle C.J."/>
            <person name="Probst A.J."/>
            <person name="Thomas B.C."/>
            <person name="Singh A."/>
            <person name="Wilkins M.J."/>
            <person name="Karaoz U."/>
            <person name="Brodie E.L."/>
            <person name="Williams K.H."/>
            <person name="Hubbard S.S."/>
            <person name="Banfield J.F."/>
        </authorList>
    </citation>
    <scope>NUCLEOTIDE SEQUENCE [LARGE SCALE GENOMIC DNA]</scope>
</reference>
<evidence type="ECO:0000313" key="3">
    <source>
        <dbReference type="Proteomes" id="UP000177371"/>
    </source>
</evidence>
<accession>A0A1F4V466</accession>
<name>A0A1F4V466_UNCKA</name>
<dbReference type="Proteomes" id="UP000177371">
    <property type="component" value="Unassembled WGS sequence"/>
</dbReference>
<dbReference type="STRING" id="1802610.A2W32_01430"/>
<protein>
    <recommendedName>
        <fullName evidence="1">HD domain-containing protein</fullName>
    </recommendedName>
</protein>
<feature type="domain" description="HD" evidence="1">
    <location>
        <begin position="18"/>
        <end position="153"/>
    </location>
</feature>
<gene>
    <name evidence="2" type="ORF">A2W32_01430</name>
</gene>
<evidence type="ECO:0000259" key="1">
    <source>
        <dbReference type="Pfam" id="PF13023"/>
    </source>
</evidence>
<organism evidence="2 3">
    <name type="scientific">candidate division WWE3 bacterium RBG_16_37_10</name>
    <dbReference type="NCBI Taxonomy" id="1802610"/>
    <lineage>
        <taxon>Bacteria</taxon>
        <taxon>Katanobacteria</taxon>
    </lineage>
</organism>
<dbReference type="SUPFAM" id="SSF109604">
    <property type="entry name" value="HD-domain/PDEase-like"/>
    <property type="match status" value="1"/>
</dbReference>
<comment type="caution">
    <text evidence="2">The sequence shown here is derived from an EMBL/GenBank/DDBJ whole genome shotgun (WGS) entry which is preliminary data.</text>
</comment>
<evidence type="ECO:0000313" key="2">
    <source>
        <dbReference type="EMBL" id="OGC51929.1"/>
    </source>
</evidence>